<sequence>AMVEQTTAASHNLTIETRTLAQTLSTFRIGETEHHSFGRPTEYTLTPLPSPQKLDVKPELSATMATTSSDEGWEEF</sequence>
<organism evidence="2 3">
    <name type="scientific">Acetobacter malorum</name>
    <dbReference type="NCBI Taxonomy" id="178901"/>
    <lineage>
        <taxon>Bacteria</taxon>
        <taxon>Pseudomonadati</taxon>
        <taxon>Pseudomonadota</taxon>
        <taxon>Alphaproteobacteria</taxon>
        <taxon>Acetobacterales</taxon>
        <taxon>Acetobacteraceae</taxon>
        <taxon>Acetobacter</taxon>
    </lineage>
</organism>
<dbReference type="PATRIC" id="fig|178901.15.peg.2616"/>
<comment type="caution">
    <text evidence="2">The sequence shown here is derived from an EMBL/GenBank/DDBJ whole genome shotgun (WGS) entry which is preliminary data.</text>
</comment>
<gene>
    <name evidence="2" type="ORF">AD953_00605</name>
</gene>
<feature type="region of interest" description="Disordered" evidence="1">
    <location>
        <begin position="31"/>
        <end position="76"/>
    </location>
</feature>
<accession>A0A149VIB1</accession>
<dbReference type="Proteomes" id="UP000075538">
    <property type="component" value="Unassembled WGS sequence"/>
</dbReference>
<evidence type="ECO:0000313" key="2">
    <source>
        <dbReference type="EMBL" id="KXV79926.1"/>
    </source>
</evidence>
<feature type="non-terminal residue" evidence="2">
    <location>
        <position position="1"/>
    </location>
</feature>
<dbReference type="EMBL" id="LHZZ01000106">
    <property type="protein sequence ID" value="KXV79926.1"/>
    <property type="molecule type" value="Genomic_DNA"/>
</dbReference>
<dbReference type="AlphaFoldDB" id="A0A149VIB1"/>
<protein>
    <recommendedName>
        <fullName evidence="4">Chemotaxis protein</fullName>
    </recommendedName>
</protein>
<evidence type="ECO:0008006" key="4">
    <source>
        <dbReference type="Google" id="ProtNLM"/>
    </source>
</evidence>
<evidence type="ECO:0000313" key="3">
    <source>
        <dbReference type="Proteomes" id="UP000075538"/>
    </source>
</evidence>
<reference evidence="2 3" key="1">
    <citation type="submission" date="2015-06" db="EMBL/GenBank/DDBJ databases">
        <title>Improved classification and identification of acetic acid bacteria using matrix-assisted laser desorption/ionization time-of-flight mass spectrometry; Gluconobacter nephelii and Gluconobacter uchimurae are later heterotypic synonyms of Gluconobacter japonicus and Gluconobacter oxydans, respectively.</title>
        <authorList>
            <person name="Li L."/>
            <person name="Cleenwerck I."/>
            <person name="De Vuyst L."/>
            <person name="Vandamme P."/>
        </authorList>
    </citation>
    <scope>NUCLEOTIDE SEQUENCE [LARGE SCALE GENOMIC DNA]</scope>
    <source>
        <strain evidence="2 3">LMG 1604</strain>
    </source>
</reference>
<proteinExistence type="predicted"/>
<name>A0A149VIB1_9PROT</name>
<evidence type="ECO:0000256" key="1">
    <source>
        <dbReference type="SAM" id="MobiDB-lite"/>
    </source>
</evidence>